<sequence>MEPKSDESASDYDEDCVNFSQGLLRKIMAFLKLDLTVDSLDAKAVVKICCLKPGMYTRVKAQLI</sequence>
<protein>
    <submittedName>
        <fullName evidence="1">Uncharacterized protein</fullName>
    </submittedName>
</protein>
<evidence type="ECO:0000313" key="2">
    <source>
        <dbReference type="Proteomes" id="UP000237347"/>
    </source>
</evidence>
<comment type="caution">
    <text evidence="1">The sequence shown here is derived from an EMBL/GenBank/DDBJ whole genome shotgun (WGS) entry which is preliminary data.</text>
</comment>
<dbReference type="EMBL" id="PKMF04000004">
    <property type="protein sequence ID" value="KAK7861007.1"/>
    <property type="molecule type" value="Genomic_DNA"/>
</dbReference>
<proteinExistence type="predicted"/>
<gene>
    <name evidence="1" type="ORF">CFP56_029161</name>
</gene>
<keyword evidence="2" id="KW-1185">Reference proteome</keyword>
<dbReference type="AlphaFoldDB" id="A0AAW0MC23"/>
<accession>A0AAW0MC23</accession>
<organism evidence="1 2">
    <name type="scientific">Quercus suber</name>
    <name type="common">Cork oak</name>
    <dbReference type="NCBI Taxonomy" id="58331"/>
    <lineage>
        <taxon>Eukaryota</taxon>
        <taxon>Viridiplantae</taxon>
        <taxon>Streptophyta</taxon>
        <taxon>Embryophyta</taxon>
        <taxon>Tracheophyta</taxon>
        <taxon>Spermatophyta</taxon>
        <taxon>Magnoliopsida</taxon>
        <taxon>eudicotyledons</taxon>
        <taxon>Gunneridae</taxon>
        <taxon>Pentapetalae</taxon>
        <taxon>rosids</taxon>
        <taxon>fabids</taxon>
        <taxon>Fagales</taxon>
        <taxon>Fagaceae</taxon>
        <taxon>Quercus</taxon>
    </lineage>
</organism>
<dbReference type="Proteomes" id="UP000237347">
    <property type="component" value="Unassembled WGS sequence"/>
</dbReference>
<evidence type="ECO:0000313" key="1">
    <source>
        <dbReference type="EMBL" id="KAK7861007.1"/>
    </source>
</evidence>
<reference evidence="1 2" key="1">
    <citation type="journal article" date="2018" name="Sci. Data">
        <title>The draft genome sequence of cork oak.</title>
        <authorList>
            <person name="Ramos A.M."/>
            <person name="Usie A."/>
            <person name="Barbosa P."/>
            <person name="Barros P.M."/>
            <person name="Capote T."/>
            <person name="Chaves I."/>
            <person name="Simoes F."/>
            <person name="Abreu I."/>
            <person name="Carrasquinho I."/>
            <person name="Faro C."/>
            <person name="Guimaraes J.B."/>
            <person name="Mendonca D."/>
            <person name="Nobrega F."/>
            <person name="Rodrigues L."/>
            <person name="Saibo N.J.M."/>
            <person name="Varela M.C."/>
            <person name="Egas C."/>
            <person name="Matos J."/>
            <person name="Miguel C.M."/>
            <person name="Oliveira M.M."/>
            <person name="Ricardo C.P."/>
            <person name="Goncalves S."/>
        </authorList>
    </citation>
    <scope>NUCLEOTIDE SEQUENCE [LARGE SCALE GENOMIC DNA]</scope>
    <source>
        <strain evidence="2">cv. HL8</strain>
    </source>
</reference>
<name>A0AAW0MC23_QUESU</name>